<dbReference type="OrthoDB" id="9764669at2"/>
<feature type="domain" description="TonB-dependent receptor plug" evidence="13">
    <location>
        <begin position="51"/>
        <end position="155"/>
    </location>
</feature>
<evidence type="ECO:0000256" key="9">
    <source>
        <dbReference type="ARBA" id="ARBA00023237"/>
    </source>
</evidence>
<evidence type="ECO:0000256" key="5">
    <source>
        <dbReference type="ARBA" id="ARBA00022729"/>
    </source>
</evidence>
<keyword evidence="2 10" id="KW-0813">Transport</keyword>
<name>A0A4U5TT21_9FLAO</name>
<dbReference type="InterPro" id="IPR012910">
    <property type="entry name" value="Plug_dom"/>
</dbReference>
<evidence type="ECO:0000313" key="14">
    <source>
        <dbReference type="EMBL" id="TKS57273.1"/>
    </source>
</evidence>
<gene>
    <name evidence="14" type="ORF">FCN74_02310</name>
</gene>
<keyword evidence="9 10" id="KW-0998">Cell outer membrane</keyword>
<organism evidence="14 15">
    <name type="scientific">Mesohalobacter halotolerans</name>
    <dbReference type="NCBI Taxonomy" id="1883405"/>
    <lineage>
        <taxon>Bacteria</taxon>
        <taxon>Pseudomonadati</taxon>
        <taxon>Bacteroidota</taxon>
        <taxon>Flavobacteriia</taxon>
        <taxon>Flavobacteriales</taxon>
        <taxon>Flavobacteriaceae</taxon>
        <taxon>Mesohalobacter</taxon>
    </lineage>
</organism>
<evidence type="ECO:0000259" key="12">
    <source>
        <dbReference type="Pfam" id="PF00593"/>
    </source>
</evidence>
<comment type="caution">
    <text evidence="14">The sequence shown here is derived from an EMBL/GenBank/DDBJ whole genome shotgun (WGS) entry which is preliminary data.</text>
</comment>
<dbReference type="EMBL" id="SWMU01000001">
    <property type="protein sequence ID" value="TKS57273.1"/>
    <property type="molecule type" value="Genomic_DNA"/>
</dbReference>
<dbReference type="GO" id="GO:0015344">
    <property type="term" value="F:siderophore uptake transmembrane transporter activity"/>
    <property type="evidence" value="ECO:0007669"/>
    <property type="project" value="TreeGrafter"/>
</dbReference>
<evidence type="ECO:0000256" key="2">
    <source>
        <dbReference type="ARBA" id="ARBA00022448"/>
    </source>
</evidence>
<dbReference type="PROSITE" id="PS52016">
    <property type="entry name" value="TONB_DEPENDENT_REC_3"/>
    <property type="match status" value="1"/>
</dbReference>
<dbReference type="InterPro" id="IPR036942">
    <property type="entry name" value="Beta-barrel_TonB_sf"/>
</dbReference>
<evidence type="ECO:0000313" key="15">
    <source>
        <dbReference type="Proteomes" id="UP000306552"/>
    </source>
</evidence>
<protein>
    <submittedName>
        <fullName evidence="14">TonB-dependent receptor</fullName>
    </submittedName>
</protein>
<comment type="subcellular location">
    <subcellularLocation>
        <location evidence="1 10">Cell outer membrane</location>
        <topology evidence="1 10">Multi-pass membrane protein</topology>
    </subcellularLocation>
</comment>
<keyword evidence="3 10" id="KW-1134">Transmembrane beta strand</keyword>
<dbReference type="Gene3D" id="2.40.170.20">
    <property type="entry name" value="TonB-dependent receptor, beta-barrel domain"/>
    <property type="match status" value="1"/>
</dbReference>
<dbReference type="GO" id="GO:0009279">
    <property type="term" value="C:cell outer membrane"/>
    <property type="evidence" value="ECO:0007669"/>
    <property type="project" value="UniProtKB-SubCell"/>
</dbReference>
<keyword evidence="5" id="KW-0732">Signal</keyword>
<evidence type="ECO:0000256" key="1">
    <source>
        <dbReference type="ARBA" id="ARBA00004571"/>
    </source>
</evidence>
<evidence type="ECO:0000256" key="6">
    <source>
        <dbReference type="ARBA" id="ARBA00023077"/>
    </source>
</evidence>
<evidence type="ECO:0000256" key="10">
    <source>
        <dbReference type="PROSITE-ProRule" id="PRU01360"/>
    </source>
</evidence>
<keyword evidence="15" id="KW-1185">Reference proteome</keyword>
<sequence length="688" mass="78482">MNKLSVFISIIVMTFWVKQGISQENKPETDSLAYYDLKEVVITATRSERKRQDIPMPVKVLSQDVISNTGLRRADEILNEQTGIITITDQSGFKGIQMQGINSEYIMILIDNVPVVGRQSGNLDLSRLALGNIERVEIIKGPSSSLYGSEALGGVINIITQKPKSNDLKLGVDAAFGSFETSDFNLSTQQKLNDFSYSVFINRLSSGGIDLDKNLQGNTIDPFENYTLSSHIKYKFSDDLKTAINYRLFYQNIDISGEREEWDNNLTSITNHKWSSKLNAHYELYFTQYQANQLETDPITDNILFNSEFNQRLFRPEIRLTYDIGSNQELISGFGSNFEFLDRNLFENDVSFNSQYVYTQYSFSAFKNLDLIVGGRFDTHSEYDSQISPKASAIYKLNDKLSIKASVGSGFKAPDFRQLYLDFTNSAVGYTVVGNRVEEAVIERLQNNNQILSLSVNPEDLGQPLEAESSLGINLGFSYQKNKFNLDFNAFRNDIQNLIDTRIIARKTNGQNVFGYINRDNIYTTGFETDLSYSFNPNFKMSLGYQLLYAFDKEAEERIDNGDVFVRDPETLVTQRLERSEYFGLPNRSRHLANFKVFYKIPEWKAFANLRLNYRSKYALFDTNGNGLIDDFDDSFVDGFSLVNLTLSKSLFDHYKFQIIGENILNNEQTGLLNLPGIRITGKIQYQL</sequence>
<dbReference type="PANTHER" id="PTHR30069">
    <property type="entry name" value="TONB-DEPENDENT OUTER MEMBRANE RECEPTOR"/>
    <property type="match status" value="1"/>
</dbReference>
<keyword evidence="4 10" id="KW-0812">Transmembrane</keyword>
<dbReference type="Pfam" id="PF07715">
    <property type="entry name" value="Plug"/>
    <property type="match status" value="1"/>
</dbReference>
<dbReference type="InterPro" id="IPR000531">
    <property type="entry name" value="Beta-barrel_TonB"/>
</dbReference>
<evidence type="ECO:0000256" key="3">
    <source>
        <dbReference type="ARBA" id="ARBA00022452"/>
    </source>
</evidence>
<evidence type="ECO:0000256" key="8">
    <source>
        <dbReference type="ARBA" id="ARBA00023170"/>
    </source>
</evidence>
<evidence type="ECO:0000256" key="7">
    <source>
        <dbReference type="ARBA" id="ARBA00023136"/>
    </source>
</evidence>
<feature type="domain" description="TonB-dependent receptor-like beta-barrel" evidence="12">
    <location>
        <begin position="219"/>
        <end position="659"/>
    </location>
</feature>
<dbReference type="Pfam" id="PF00593">
    <property type="entry name" value="TonB_dep_Rec_b-barrel"/>
    <property type="match status" value="1"/>
</dbReference>
<dbReference type="GO" id="GO:0044718">
    <property type="term" value="P:siderophore transmembrane transport"/>
    <property type="evidence" value="ECO:0007669"/>
    <property type="project" value="TreeGrafter"/>
</dbReference>
<reference evidence="14 15" key="1">
    <citation type="submission" date="2019-04" db="EMBL/GenBank/DDBJ databases">
        <title>Psychroflexus halotolerans sp. nov., isolated from a marine solar saltern.</title>
        <authorList>
            <person name="Feng X."/>
        </authorList>
    </citation>
    <scope>NUCLEOTIDE SEQUENCE [LARGE SCALE GENOMIC DNA]</scope>
    <source>
        <strain evidence="14 15">WDS2C27</strain>
    </source>
</reference>
<evidence type="ECO:0000256" key="4">
    <source>
        <dbReference type="ARBA" id="ARBA00022692"/>
    </source>
</evidence>
<proteinExistence type="inferred from homology"/>
<dbReference type="Proteomes" id="UP000306552">
    <property type="component" value="Unassembled WGS sequence"/>
</dbReference>
<evidence type="ECO:0000256" key="11">
    <source>
        <dbReference type="RuleBase" id="RU003357"/>
    </source>
</evidence>
<evidence type="ECO:0000259" key="13">
    <source>
        <dbReference type="Pfam" id="PF07715"/>
    </source>
</evidence>
<dbReference type="PANTHER" id="PTHR30069:SF29">
    <property type="entry name" value="HEMOGLOBIN AND HEMOGLOBIN-HAPTOGLOBIN-BINDING PROTEIN 1-RELATED"/>
    <property type="match status" value="1"/>
</dbReference>
<keyword evidence="8 14" id="KW-0675">Receptor</keyword>
<dbReference type="InterPro" id="IPR039426">
    <property type="entry name" value="TonB-dep_rcpt-like"/>
</dbReference>
<dbReference type="SUPFAM" id="SSF56935">
    <property type="entry name" value="Porins"/>
    <property type="match status" value="1"/>
</dbReference>
<dbReference type="Gene3D" id="2.170.130.10">
    <property type="entry name" value="TonB-dependent receptor, plug domain"/>
    <property type="match status" value="1"/>
</dbReference>
<accession>A0A4U5TT21</accession>
<comment type="similarity">
    <text evidence="10 11">Belongs to the TonB-dependent receptor family.</text>
</comment>
<dbReference type="InterPro" id="IPR037066">
    <property type="entry name" value="Plug_dom_sf"/>
</dbReference>
<keyword evidence="7 10" id="KW-0472">Membrane</keyword>
<dbReference type="AlphaFoldDB" id="A0A4U5TT21"/>
<keyword evidence="6 11" id="KW-0798">TonB box</keyword>